<protein>
    <submittedName>
        <fullName evidence="1">Uncharacterized protein</fullName>
    </submittedName>
</protein>
<organism evidence="1 2">
    <name type="scientific">Bipolaris oryzae ATCC 44560</name>
    <dbReference type="NCBI Taxonomy" id="930090"/>
    <lineage>
        <taxon>Eukaryota</taxon>
        <taxon>Fungi</taxon>
        <taxon>Dikarya</taxon>
        <taxon>Ascomycota</taxon>
        <taxon>Pezizomycotina</taxon>
        <taxon>Dothideomycetes</taxon>
        <taxon>Pleosporomycetidae</taxon>
        <taxon>Pleosporales</taxon>
        <taxon>Pleosporineae</taxon>
        <taxon>Pleosporaceae</taxon>
        <taxon>Bipolaris</taxon>
    </lineage>
</organism>
<sequence length="121" mass="13475">MVDSSGGLPSFDNKAFRGLLVLMHPLNAFGYPHRRYSLPTSRERMTLPRNPREVSRSALELVSYSCVTSRMQKLRGVMSHPRLLSLGGRDTLCNTRKLSSAPSISPSGIEAIQLLTKRTFV</sequence>
<dbReference type="GeneID" id="19122728"/>
<accession>W6ZIJ0</accession>
<name>W6ZIJ0_COCMI</name>
<proteinExistence type="predicted"/>
<dbReference type="KEGG" id="bor:COCMIDRAFT_35195"/>
<dbReference type="EMBL" id="KI963955">
    <property type="protein sequence ID" value="EUC47194.1"/>
    <property type="molecule type" value="Genomic_DNA"/>
</dbReference>
<dbReference type="OrthoDB" id="10390463at2759"/>
<keyword evidence="2" id="KW-1185">Reference proteome</keyword>
<reference evidence="1 2" key="1">
    <citation type="journal article" date="2013" name="PLoS Genet.">
        <title>Comparative genome structure, secondary metabolite, and effector coding capacity across Cochliobolus pathogens.</title>
        <authorList>
            <person name="Condon B.J."/>
            <person name="Leng Y."/>
            <person name="Wu D."/>
            <person name="Bushley K.E."/>
            <person name="Ohm R.A."/>
            <person name="Otillar R."/>
            <person name="Martin J."/>
            <person name="Schackwitz W."/>
            <person name="Grimwood J."/>
            <person name="MohdZainudin N."/>
            <person name="Xue C."/>
            <person name="Wang R."/>
            <person name="Manning V.A."/>
            <person name="Dhillon B."/>
            <person name="Tu Z.J."/>
            <person name="Steffenson B.J."/>
            <person name="Salamov A."/>
            <person name="Sun H."/>
            <person name="Lowry S."/>
            <person name="LaButti K."/>
            <person name="Han J."/>
            <person name="Copeland A."/>
            <person name="Lindquist E."/>
            <person name="Barry K."/>
            <person name="Schmutz J."/>
            <person name="Baker S.E."/>
            <person name="Ciuffetti L.M."/>
            <person name="Grigoriev I.V."/>
            <person name="Zhong S."/>
            <person name="Turgeon B.G."/>
        </authorList>
    </citation>
    <scope>NUCLEOTIDE SEQUENCE [LARGE SCALE GENOMIC DNA]</scope>
    <source>
        <strain evidence="1 2">ATCC 44560</strain>
    </source>
</reference>
<dbReference type="AlphaFoldDB" id="W6ZIJ0"/>
<gene>
    <name evidence="1" type="ORF">COCMIDRAFT_35195</name>
</gene>
<dbReference type="Proteomes" id="UP000054032">
    <property type="component" value="Unassembled WGS sequence"/>
</dbReference>
<evidence type="ECO:0000313" key="2">
    <source>
        <dbReference type="Proteomes" id="UP000054032"/>
    </source>
</evidence>
<dbReference type="RefSeq" id="XP_007686246.1">
    <property type="nucleotide sequence ID" value="XM_007688056.1"/>
</dbReference>
<evidence type="ECO:0000313" key="1">
    <source>
        <dbReference type="EMBL" id="EUC47194.1"/>
    </source>
</evidence>
<dbReference type="HOGENOM" id="CLU_138043_0_0_1"/>